<evidence type="ECO:0008006" key="4">
    <source>
        <dbReference type="Google" id="ProtNLM"/>
    </source>
</evidence>
<keyword evidence="3" id="KW-1185">Reference proteome</keyword>
<comment type="caution">
    <text evidence="2">The sequence shown here is derived from an EMBL/GenBank/DDBJ whole genome shotgun (WGS) entry which is preliminary data.</text>
</comment>
<name>A0AAV9G1F9_9PEZI</name>
<feature type="signal peptide" evidence="1">
    <location>
        <begin position="1"/>
        <end position="26"/>
    </location>
</feature>
<dbReference type="EMBL" id="MU866010">
    <property type="protein sequence ID" value="KAK4442643.1"/>
    <property type="molecule type" value="Genomic_DNA"/>
</dbReference>
<sequence>MCRGTAKVRRVLVIWWGLLLRTKSLAWPGVQVTGPGPLLRSWMPQTRGWFSMGAKEGVRGCCWWAVAGEEKGRRRRRREERRGCMMVCLLRKWVRYLRRRRWFVTDMCPWWRTEEGASRIGRLADAKYMCKSSSAGDCSCSQQTAELPIHHNQ</sequence>
<evidence type="ECO:0000256" key="1">
    <source>
        <dbReference type="SAM" id="SignalP"/>
    </source>
</evidence>
<keyword evidence="1" id="KW-0732">Signal</keyword>
<dbReference type="AlphaFoldDB" id="A0AAV9G1F9"/>
<dbReference type="Proteomes" id="UP001321760">
    <property type="component" value="Unassembled WGS sequence"/>
</dbReference>
<reference evidence="2" key="2">
    <citation type="submission" date="2023-05" db="EMBL/GenBank/DDBJ databases">
        <authorList>
            <consortium name="Lawrence Berkeley National Laboratory"/>
            <person name="Steindorff A."/>
            <person name="Hensen N."/>
            <person name="Bonometti L."/>
            <person name="Westerberg I."/>
            <person name="Brannstrom I.O."/>
            <person name="Guillou S."/>
            <person name="Cros-Aarteil S."/>
            <person name="Calhoun S."/>
            <person name="Haridas S."/>
            <person name="Kuo A."/>
            <person name="Mondo S."/>
            <person name="Pangilinan J."/>
            <person name="Riley R."/>
            <person name="Labutti K."/>
            <person name="Andreopoulos B."/>
            <person name="Lipzen A."/>
            <person name="Chen C."/>
            <person name="Yanf M."/>
            <person name="Daum C."/>
            <person name="Ng V."/>
            <person name="Clum A."/>
            <person name="Ohm R."/>
            <person name="Martin F."/>
            <person name="Silar P."/>
            <person name="Natvig D."/>
            <person name="Lalanne C."/>
            <person name="Gautier V."/>
            <person name="Ament-Velasquez S.L."/>
            <person name="Kruys A."/>
            <person name="Hutchinson M.I."/>
            <person name="Powell A.J."/>
            <person name="Barry K."/>
            <person name="Miller A.N."/>
            <person name="Grigoriev I.V."/>
            <person name="Debuchy R."/>
            <person name="Gladieux P."/>
            <person name="Thoren M.H."/>
            <person name="Johannesson H."/>
        </authorList>
    </citation>
    <scope>NUCLEOTIDE SEQUENCE</scope>
    <source>
        <strain evidence="2">PSN243</strain>
    </source>
</reference>
<evidence type="ECO:0000313" key="2">
    <source>
        <dbReference type="EMBL" id="KAK4442643.1"/>
    </source>
</evidence>
<reference evidence="2" key="1">
    <citation type="journal article" date="2023" name="Mol. Phylogenet. Evol.">
        <title>Genome-scale phylogeny and comparative genomics of the fungal order Sordariales.</title>
        <authorList>
            <person name="Hensen N."/>
            <person name="Bonometti L."/>
            <person name="Westerberg I."/>
            <person name="Brannstrom I.O."/>
            <person name="Guillou S."/>
            <person name="Cros-Aarteil S."/>
            <person name="Calhoun S."/>
            <person name="Haridas S."/>
            <person name="Kuo A."/>
            <person name="Mondo S."/>
            <person name="Pangilinan J."/>
            <person name="Riley R."/>
            <person name="LaButti K."/>
            <person name="Andreopoulos B."/>
            <person name="Lipzen A."/>
            <person name="Chen C."/>
            <person name="Yan M."/>
            <person name="Daum C."/>
            <person name="Ng V."/>
            <person name="Clum A."/>
            <person name="Steindorff A."/>
            <person name="Ohm R.A."/>
            <person name="Martin F."/>
            <person name="Silar P."/>
            <person name="Natvig D.O."/>
            <person name="Lalanne C."/>
            <person name="Gautier V."/>
            <person name="Ament-Velasquez S.L."/>
            <person name="Kruys A."/>
            <person name="Hutchinson M.I."/>
            <person name="Powell A.J."/>
            <person name="Barry K."/>
            <person name="Miller A.N."/>
            <person name="Grigoriev I.V."/>
            <person name="Debuchy R."/>
            <person name="Gladieux P."/>
            <person name="Hiltunen Thoren M."/>
            <person name="Johannesson H."/>
        </authorList>
    </citation>
    <scope>NUCLEOTIDE SEQUENCE</scope>
    <source>
        <strain evidence="2">PSN243</strain>
    </source>
</reference>
<gene>
    <name evidence="2" type="ORF">QBC34DRAFT_418362</name>
</gene>
<evidence type="ECO:0000313" key="3">
    <source>
        <dbReference type="Proteomes" id="UP001321760"/>
    </source>
</evidence>
<organism evidence="2 3">
    <name type="scientific">Podospora aff. communis PSN243</name>
    <dbReference type="NCBI Taxonomy" id="3040156"/>
    <lineage>
        <taxon>Eukaryota</taxon>
        <taxon>Fungi</taxon>
        <taxon>Dikarya</taxon>
        <taxon>Ascomycota</taxon>
        <taxon>Pezizomycotina</taxon>
        <taxon>Sordariomycetes</taxon>
        <taxon>Sordariomycetidae</taxon>
        <taxon>Sordariales</taxon>
        <taxon>Podosporaceae</taxon>
        <taxon>Podospora</taxon>
    </lineage>
</organism>
<proteinExistence type="predicted"/>
<accession>A0AAV9G1F9</accession>
<feature type="chain" id="PRO_5043552626" description="Secreted protein" evidence="1">
    <location>
        <begin position="27"/>
        <end position="153"/>
    </location>
</feature>
<protein>
    <recommendedName>
        <fullName evidence="4">Secreted protein</fullName>
    </recommendedName>
</protein>